<dbReference type="Pfam" id="PF00004">
    <property type="entry name" value="AAA"/>
    <property type="match status" value="1"/>
</dbReference>
<dbReference type="AlphaFoldDB" id="W0T481"/>
<dbReference type="InterPro" id="IPR044539">
    <property type="entry name" value="Pch2-like"/>
</dbReference>
<dbReference type="EMBL" id="AP012213">
    <property type="protein sequence ID" value="BAO38397.1"/>
    <property type="molecule type" value="Genomic_DNA"/>
</dbReference>
<gene>
    <name evidence="4" type="primary">PCH2</name>
    <name evidence="4" type="ORF">KLMA_10775</name>
</gene>
<dbReference type="RefSeq" id="XP_022674286.1">
    <property type="nucleotide sequence ID" value="XM_022822467.1"/>
</dbReference>
<dbReference type="Gene3D" id="3.40.50.300">
    <property type="entry name" value="P-loop containing nucleotide triphosphate hydrolases"/>
    <property type="match status" value="1"/>
</dbReference>
<dbReference type="PRINTS" id="PR00300">
    <property type="entry name" value="CLPPROTEASEA"/>
</dbReference>
<dbReference type="PANTHER" id="PTHR45991">
    <property type="entry name" value="PACHYTENE CHECKPOINT PROTEIN 2"/>
    <property type="match status" value="1"/>
</dbReference>
<reference evidence="4 5" key="1">
    <citation type="journal article" date="2015" name="Biotechnol. Biofuels">
        <title>Genetic basis of the highly efficient yeast Kluyveromyces marxianus: complete genome sequence and transcriptome analyses.</title>
        <authorList>
            <person name="Lertwattanasakul N."/>
            <person name="Kosaka T."/>
            <person name="Hosoyama A."/>
            <person name="Suzuki Y."/>
            <person name="Rodrussamee N."/>
            <person name="Matsutani M."/>
            <person name="Murata M."/>
            <person name="Fujimoto N."/>
            <person name="Suprayogi"/>
            <person name="Tsuchikane K."/>
            <person name="Limtong S."/>
            <person name="Fujita N."/>
            <person name="Yamada M."/>
        </authorList>
    </citation>
    <scope>NUCLEOTIDE SEQUENCE [LARGE SCALE GENOMIC DNA]</scope>
    <source>
        <strain evidence="5">DMKU3-1042 / BCC 29191 / NBRC 104275</strain>
    </source>
</reference>
<evidence type="ECO:0000313" key="4">
    <source>
        <dbReference type="EMBL" id="BAO38397.1"/>
    </source>
</evidence>
<dbReference type="GO" id="GO:0016887">
    <property type="term" value="F:ATP hydrolysis activity"/>
    <property type="evidence" value="ECO:0007669"/>
    <property type="project" value="InterPro"/>
</dbReference>
<evidence type="ECO:0000313" key="5">
    <source>
        <dbReference type="Proteomes" id="UP000065495"/>
    </source>
</evidence>
<name>W0T481_KLUMD</name>
<dbReference type="Proteomes" id="UP000065495">
    <property type="component" value="Chromosome 1"/>
</dbReference>
<dbReference type="VEuPathDB" id="FungiDB:KLMA_10775"/>
<dbReference type="GeneID" id="34714429"/>
<keyword evidence="2" id="KW-0067">ATP-binding</keyword>
<dbReference type="GO" id="GO:0005634">
    <property type="term" value="C:nucleus"/>
    <property type="evidence" value="ECO:0007669"/>
    <property type="project" value="TreeGrafter"/>
</dbReference>
<organism evidence="4 5">
    <name type="scientific">Kluyveromyces marxianus (strain DMKU3-1042 / BCC 29191 / NBRC 104275)</name>
    <name type="common">Yeast</name>
    <name type="synonym">Candida kefyr</name>
    <dbReference type="NCBI Taxonomy" id="1003335"/>
    <lineage>
        <taxon>Eukaryota</taxon>
        <taxon>Fungi</taxon>
        <taxon>Dikarya</taxon>
        <taxon>Ascomycota</taxon>
        <taxon>Saccharomycotina</taxon>
        <taxon>Saccharomycetes</taxon>
        <taxon>Saccharomycetales</taxon>
        <taxon>Saccharomycetaceae</taxon>
        <taxon>Kluyveromyces</taxon>
    </lineage>
</organism>
<evidence type="ECO:0000256" key="2">
    <source>
        <dbReference type="ARBA" id="ARBA00022840"/>
    </source>
</evidence>
<dbReference type="SMART" id="SM00382">
    <property type="entry name" value="AAA"/>
    <property type="match status" value="1"/>
</dbReference>
<dbReference type="GO" id="GO:0007131">
    <property type="term" value="P:reciprocal meiotic recombination"/>
    <property type="evidence" value="ECO:0007669"/>
    <property type="project" value="TreeGrafter"/>
</dbReference>
<feature type="domain" description="AAA+ ATPase" evidence="3">
    <location>
        <begin position="297"/>
        <end position="456"/>
    </location>
</feature>
<dbReference type="InterPro" id="IPR027417">
    <property type="entry name" value="P-loop_NTPase"/>
</dbReference>
<evidence type="ECO:0000259" key="3">
    <source>
        <dbReference type="SMART" id="SM00382"/>
    </source>
</evidence>
<protein>
    <submittedName>
        <fullName evidence="4">Pachytene checkpoint protein 2</fullName>
    </submittedName>
</protein>
<proteinExistence type="predicted"/>
<accession>W0T481</accession>
<dbReference type="InterPro" id="IPR001270">
    <property type="entry name" value="ClpA/B"/>
</dbReference>
<dbReference type="KEGG" id="kmx:KLMA_10775"/>
<dbReference type="InterPro" id="IPR003959">
    <property type="entry name" value="ATPase_AAA_core"/>
</dbReference>
<evidence type="ECO:0000256" key="1">
    <source>
        <dbReference type="ARBA" id="ARBA00022741"/>
    </source>
</evidence>
<dbReference type="InterPro" id="IPR003593">
    <property type="entry name" value="AAA+_ATPase"/>
</dbReference>
<dbReference type="OrthoDB" id="5925at2759"/>
<dbReference type="GO" id="GO:0051598">
    <property type="term" value="P:meiotic recombination checkpoint signaling"/>
    <property type="evidence" value="ECO:0007669"/>
    <property type="project" value="TreeGrafter"/>
</dbReference>
<dbReference type="GO" id="GO:0005524">
    <property type="term" value="F:ATP binding"/>
    <property type="evidence" value="ECO:0007669"/>
    <property type="project" value="UniProtKB-KW"/>
</dbReference>
<keyword evidence="1" id="KW-0547">Nucleotide-binding</keyword>
<dbReference type="GO" id="GO:0005694">
    <property type="term" value="C:chromosome"/>
    <property type="evidence" value="ECO:0007669"/>
    <property type="project" value="TreeGrafter"/>
</dbReference>
<sequence length="510" mass="58746">MLKIFVDCEMNAECVTWLDELISENEGSKVVAENLIVVMENALRGKIEDIIKETQYDKHSTFELEKKLKSKIMQGLKLSRLNNHGTDFPKTLLKVTWHQLLQNTRESPFSAVKGEHVTHFHEETILSSYVKETHLEITHEMGTRMAFDTEDEKNLQKVIQNILVGKPSEKAKISQDVSKTQRYQCNDFEMSINFYLNLEEKQSTLESYISQSFDNIGLSDSDESSEKTQFEHSHHRLPLPLENLRNLKVTFLPTKNLDGVWELLHYDSDLKQKMYSHLTSSLQLSNLLKTSRSMVGKNRLFLLHGPPGTGKTTLCKTLCQKLAVRRWSIFDNDGYSGIFIEITCSQIFSRWFGESSKNLDGIFSDLEQLLKYQEDTGKFVCVLFDEVESLAFSRSELLNKNETTDSVRVLNCLMTHLDNLRKYPNFILLCTSNLKNNIDPAFLDRLDVSFFVDFPSVATCFQILKNLTDEIIESKVVTPDENKPQITKIIGQLAIYSNVCQKIKHYILSY</sequence>
<dbReference type="SUPFAM" id="SSF52540">
    <property type="entry name" value="P-loop containing nucleoside triphosphate hydrolases"/>
    <property type="match status" value="1"/>
</dbReference>
<dbReference type="PANTHER" id="PTHR45991:SF1">
    <property type="entry name" value="PACHYTENE CHECKPOINT PROTEIN 2 HOMOLOG"/>
    <property type="match status" value="1"/>
</dbReference>